<dbReference type="GO" id="GO:0006865">
    <property type="term" value="P:amino acid transport"/>
    <property type="evidence" value="ECO:0007669"/>
    <property type="project" value="UniProtKB-KW"/>
</dbReference>
<comment type="similarity">
    <text evidence="2">Belongs to the GLUTAMINE DUMPER 1 (TC 9.B.60) family.</text>
</comment>
<dbReference type="InterPro" id="IPR040359">
    <property type="entry name" value="GDU"/>
</dbReference>
<protein>
    <submittedName>
        <fullName evidence="10">Protein GLUTAMINE DUMPER 6-like</fullName>
    </submittedName>
</protein>
<evidence type="ECO:0000313" key="10">
    <source>
        <dbReference type="EMBL" id="TYK00596.1"/>
    </source>
</evidence>
<comment type="caution">
    <text evidence="10">The sequence shown here is derived from an EMBL/GenBank/DDBJ whole genome shotgun (WGS) entry which is preliminary data.</text>
</comment>
<keyword evidence="3" id="KW-0813">Transport</keyword>
<evidence type="ECO:0000256" key="2">
    <source>
        <dbReference type="ARBA" id="ARBA00009977"/>
    </source>
</evidence>
<dbReference type="OrthoDB" id="770444at2759"/>
<evidence type="ECO:0000256" key="3">
    <source>
        <dbReference type="ARBA" id="ARBA00022448"/>
    </source>
</evidence>
<keyword evidence="7 8" id="KW-0472">Membrane</keyword>
<evidence type="ECO:0000256" key="4">
    <source>
        <dbReference type="ARBA" id="ARBA00022692"/>
    </source>
</evidence>
<dbReference type="STRING" id="1194695.A0A5D3BQQ1"/>
<evidence type="ECO:0000256" key="6">
    <source>
        <dbReference type="ARBA" id="ARBA00022989"/>
    </source>
</evidence>
<evidence type="ECO:0000313" key="11">
    <source>
        <dbReference type="Proteomes" id="UP000321393"/>
    </source>
</evidence>
<dbReference type="GO" id="GO:0016020">
    <property type="term" value="C:membrane"/>
    <property type="evidence" value="ECO:0007669"/>
    <property type="project" value="UniProtKB-SubCell"/>
</dbReference>
<dbReference type="Proteomes" id="UP000321947">
    <property type="component" value="Unassembled WGS sequence"/>
</dbReference>
<dbReference type="PANTHER" id="PTHR33228">
    <property type="entry name" value="PROTEIN GLUTAMINE DUMPER 4-RELATED"/>
    <property type="match status" value="1"/>
</dbReference>
<name>A0A5D3BQQ1_CUCMM</name>
<evidence type="ECO:0000256" key="5">
    <source>
        <dbReference type="ARBA" id="ARBA00022970"/>
    </source>
</evidence>
<gene>
    <name evidence="10" type="ORF">E5676_scaffold169G002130</name>
    <name evidence="9" type="ORF">E6C27_scaffold64G002120</name>
</gene>
<organism evidence="10 12">
    <name type="scientific">Cucumis melo var. makuwa</name>
    <name type="common">Oriental melon</name>
    <dbReference type="NCBI Taxonomy" id="1194695"/>
    <lineage>
        <taxon>Eukaryota</taxon>
        <taxon>Viridiplantae</taxon>
        <taxon>Streptophyta</taxon>
        <taxon>Embryophyta</taxon>
        <taxon>Tracheophyta</taxon>
        <taxon>Spermatophyta</taxon>
        <taxon>Magnoliopsida</taxon>
        <taxon>eudicotyledons</taxon>
        <taxon>Gunneridae</taxon>
        <taxon>Pentapetalae</taxon>
        <taxon>rosids</taxon>
        <taxon>fabids</taxon>
        <taxon>Cucurbitales</taxon>
        <taxon>Cucurbitaceae</taxon>
        <taxon>Benincaseae</taxon>
        <taxon>Cucumis</taxon>
    </lineage>
</organism>
<dbReference type="EMBL" id="SSTE01018412">
    <property type="protein sequence ID" value="KAA0039409.1"/>
    <property type="molecule type" value="Genomic_DNA"/>
</dbReference>
<evidence type="ECO:0000313" key="9">
    <source>
        <dbReference type="EMBL" id="KAA0039409.1"/>
    </source>
</evidence>
<comment type="subcellular location">
    <subcellularLocation>
        <location evidence="1">Membrane</location>
        <topology evidence="1">Single-pass membrane protein</topology>
    </subcellularLocation>
</comment>
<dbReference type="PANTHER" id="PTHR33228:SF80">
    <property type="entry name" value="PROTEIN, PUTATIVE-RELATED"/>
    <property type="match status" value="1"/>
</dbReference>
<evidence type="ECO:0000313" key="12">
    <source>
        <dbReference type="Proteomes" id="UP000321947"/>
    </source>
</evidence>
<sequence length="98" mass="10910">MNSGHQHHHHHYRLWNTPIPYLFGGIALTLLLILTSLILFACSYRKRPTSSSSFSYDEEQHPKIMKIDTPSPTTPAVVIMAGNHTPTFLATATNTPPA</sequence>
<evidence type="ECO:0000256" key="1">
    <source>
        <dbReference type="ARBA" id="ARBA00004167"/>
    </source>
</evidence>
<dbReference type="EMBL" id="SSTD01016718">
    <property type="protein sequence ID" value="TYK00596.1"/>
    <property type="molecule type" value="Genomic_DNA"/>
</dbReference>
<keyword evidence="6 8" id="KW-1133">Transmembrane helix</keyword>
<evidence type="ECO:0000256" key="8">
    <source>
        <dbReference type="SAM" id="Phobius"/>
    </source>
</evidence>
<feature type="transmembrane region" description="Helical" evidence="8">
    <location>
        <begin position="20"/>
        <end position="42"/>
    </location>
</feature>
<proteinExistence type="inferred from homology"/>
<reference evidence="11 12" key="1">
    <citation type="submission" date="2019-08" db="EMBL/GenBank/DDBJ databases">
        <title>Draft genome sequences of two oriental melons (Cucumis melo L. var makuwa).</title>
        <authorList>
            <person name="Kwon S.-Y."/>
        </authorList>
    </citation>
    <scope>NUCLEOTIDE SEQUENCE [LARGE SCALE GENOMIC DNA]</scope>
    <source>
        <strain evidence="12">cv. Chang Bougi</strain>
        <strain evidence="11">cv. SW 3</strain>
        <tissue evidence="10">Leaf</tissue>
    </source>
</reference>
<dbReference type="AlphaFoldDB" id="A0A5D3BQQ1"/>
<keyword evidence="4 8" id="KW-0812">Transmembrane</keyword>
<dbReference type="GO" id="GO:0080143">
    <property type="term" value="P:regulation of amino acid export"/>
    <property type="evidence" value="ECO:0007669"/>
    <property type="project" value="InterPro"/>
</dbReference>
<dbReference type="Proteomes" id="UP000321393">
    <property type="component" value="Unassembled WGS sequence"/>
</dbReference>
<evidence type="ECO:0000256" key="7">
    <source>
        <dbReference type="ARBA" id="ARBA00023136"/>
    </source>
</evidence>
<accession>A0A5D3BQQ1</accession>
<keyword evidence="5" id="KW-0029">Amino-acid transport</keyword>